<comment type="caution">
    <text evidence="1">The sequence shown here is derived from an EMBL/GenBank/DDBJ whole genome shotgun (WGS) entry which is preliminary data.</text>
</comment>
<dbReference type="AlphaFoldDB" id="A0A927CI80"/>
<reference evidence="1" key="1">
    <citation type="submission" date="2020-09" db="EMBL/GenBank/DDBJ databases">
        <title>A novel bacterium of genus Paenibacillus, isolated from South China Sea.</title>
        <authorList>
            <person name="Huang H."/>
            <person name="Mo K."/>
            <person name="Hu Y."/>
        </authorList>
    </citation>
    <scope>NUCLEOTIDE SEQUENCE</scope>
    <source>
        <strain evidence="1">IB182493</strain>
    </source>
</reference>
<accession>A0A927CI80</accession>
<evidence type="ECO:0008006" key="3">
    <source>
        <dbReference type="Google" id="ProtNLM"/>
    </source>
</evidence>
<dbReference type="Gene3D" id="3.40.960.10">
    <property type="entry name" value="VSR Endonuclease"/>
    <property type="match status" value="1"/>
</dbReference>
<evidence type="ECO:0000313" key="1">
    <source>
        <dbReference type="EMBL" id="MBD2867537.1"/>
    </source>
</evidence>
<gene>
    <name evidence="1" type="ORF">IDH41_03035</name>
</gene>
<dbReference type="EMBL" id="JACXIY010000002">
    <property type="protein sequence ID" value="MBD2867537.1"/>
    <property type="molecule type" value="Genomic_DNA"/>
</dbReference>
<name>A0A927CI80_9BACL</name>
<dbReference type="RefSeq" id="WP_190858146.1">
    <property type="nucleotide sequence ID" value="NZ_JACXIY010000002.1"/>
</dbReference>
<protein>
    <recommendedName>
        <fullName evidence="3">DUF559 domain-containing protein</fullName>
    </recommendedName>
</protein>
<sequence length="137" mass="16719">MNDRLFEESYQNWLAKHAAGRSGENRRRIKDGLGHAEKLMLHNVWWPAFGHFQYLHPEYEMQDFGEGYRYIDFAYIRSHVRIAIEIDGYGTHLRHVTRRQFCDQWVRQMHLTNDNWTVVRIGYDDIEQRPRLWQQLL</sequence>
<keyword evidence="2" id="KW-1185">Reference proteome</keyword>
<evidence type="ECO:0000313" key="2">
    <source>
        <dbReference type="Proteomes" id="UP000632125"/>
    </source>
</evidence>
<organism evidence="1 2">
    <name type="scientific">Paenibacillus arenilitoris</name>
    <dbReference type="NCBI Taxonomy" id="2772299"/>
    <lineage>
        <taxon>Bacteria</taxon>
        <taxon>Bacillati</taxon>
        <taxon>Bacillota</taxon>
        <taxon>Bacilli</taxon>
        <taxon>Bacillales</taxon>
        <taxon>Paenibacillaceae</taxon>
        <taxon>Paenibacillus</taxon>
    </lineage>
</organism>
<proteinExistence type="predicted"/>
<dbReference type="Proteomes" id="UP000632125">
    <property type="component" value="Unassembled WGS sequence"/>
</dbReference>